<dbReference type="NCBIfam" id="TIGR04034">
    <property type="entry name" value="export_SdpA"/>
    <property type="match status" value="1"/>
</dbReference>
<evidence type="ECO:0008006" key="3">
    <source>
        <dbReference type="Google" id="ProtNLM"/>
    </source>
</evidence>
<reference evidence="1 2" key="2">
    <citation type="journal article" date="2015" name="Stand. Genomic Sci.">
        <title>Draft genome sequence of marine-derived Streptomyces sp. TP-A0598, a producer of anti-MRSA antibiotic lydicamycins.</title>
        <authorList>
            <person name="Komaki H."/>
            <person name="Ichikawa N."/>
            <person name="Hosoyama A."/>
            <person name="Fujita N."/>
            <person name="Igarashi Y."/>
        </authorList>
    </citation>
    <scope>NUCLEOTIDE SEQUENCE [LARGE SCALE GENOMIC DNA]</scope>
    <source>
        <strain evidence="1 2">NBRC 110027</strain>
    </source>
</reference>
<protein>
    <recommendedName>
        <fullName evidence="3">SdpA family antimicrobial peptide system protein</fullName>
    </recommendedName>
</protein>
<dbReference type="InterPro" id="IPR023902">
    <property type="entry name" value="Sporulation_SdpA"/>
</dbReference>
<accession>A0A0P4RE67</accession>
<reference evidence="2" key="1">
    <citation type="submission" date="2014-09" db="EMBL/GenBank/DDBJ databases">
        <title>Whole genome shotgun sequence of Streptomyces sp. NBRC 110027.</title>
        <authorList>
            <person name="Komaki H."/>
            <person name="Ichikawa N."/>
            <person name="Katano-Makiyama Y."/>
            <person name="Hosoyama A."/>
            <person name="Hashimoto M."/>
            <person name="Uohara A."/>
            <person name="Kitahashi Y."/>
            <person name="Ohji S."/>
            <person name="Kimura A."/>
            <person name="Yamazoe A."/>
            <person name="Igarashi Y."/>
            <person name="Fujita N."/>
        </authorList>
    </citation>
    <scope>NUCLEOTIDE SEQUENCE [LARGE SCALE GENOMIC DNA]</scope>
    <source>
        <strain evidence="2">NBRC 110027</strain>
    </source>
</reference>
<evidence type="ECO:0000313" key="1">
    <source>
        <dbReference type="EMBL" id="GAO11106.1"/>
    </source>
</evidence>
<proteinExistence type="predicted"/>
<dbReference type="OrthoDB" id="799068at2"/>
<dbReference type="EMBL" id="BBNO01000008">
    <property type="protein sequence ID" value="GAO11106.1"/>
    <property type="molecule type" value="Genomic_DNA"/>
</dbReference>
<dbReference type="Proteomes" id="UP000048965">
    <property type="component" value="Unassembled WGS sequence"/>
</dbReference>
<organism evidence="1 2">
    <name type="scientific">Streptomyces lydicamycinicus</name>
    <dbReference type="NCBI Taxonomy" id="1546107"/>
    <lineage>
        <taxon>Bacteria</taxon>
        <taxon>Bacillati</taxon>
        <taxon>Actinomycetota</taxon>
        <taxon>Actinomycetes</taxon>
        <taxon>Kitasatosporales</taxon>
        <taxon>Streptomycetaceae</taxon>
        <taxon>Streptomyces</taxon>
    </lineage>
</organism>
<dbReference type="AlphaFoldDB" id="A0A0P4RE67"/>
<evidence type="ECO:0000313" key="2">
    <source>
        <dbReference type="Proteomes" id="UP000048965"/>
    </source>
</evidence>
<dbReference type="Pfam" id="PF17418">
    <property type="entry name" value="SdpA"/>
    <property type="match status" value="1"/>
</dbReference>
<gene>
    <name evidence="1" type="ORF">TPA0598_08_00170</name>
</gene>
<keyword evidence="2" id="KW-1185">Reference proteome</keyword>
<comment type="caution">
    <text evidence="1">The sequence shown here is derived from an EMBL/GenBank/DDBJ whole genome shotgun (WGS) entry which is preliminary data.</text>
</comment>
<name>A0A0P4RE67_9ACTN</name>
<sequence>MRITKRIHITTAGEAPHSAAVPRSWVSTIAALWVVVSLYVAQSFVPHNVLSLPAQDTARTVATVAAPQGWAFFTKSAKDPVYEPYHSFGDSWKSVSLTPHAKASNAFGFDRASRSQGIEVALMLHQKNVKWTSCENSSTIHDCLELGAKKAMKATNPSPSPTLCGNAAVVEERPVPWAWRDLSPERHTPERVAVWSVKCP</sequence>